<accession>A0A6J5LF89</accession>
<evidence type="ECO:0000313" key="1">
    <source>
        <dbReference type="EMBL" id="CAB4131933.1"/>
    </source>
</evidence>
<gene>
    <name evidence="1" type="ORF">UFOVP135_25</name>
</gene>
<dbReference type="EMBL" id="LR796254">
    <property type="protein sequence ID" value="CAB4131933.1"/>
    <property type="molecule type" value="Genomic_DNA"/>
</dbReference>
<protein>
    <submittedName>
        <fullName evidence="1">Uncharacterized protein</fullName>
    </submittedName>
</protein>
<proteinExistence type="predicted"/>
<organism evidence="1">
    <name type="scientific">uncultured Caudovirales phage</name>
    <dbReference type="NCBI Taxonomy" id="2100421"/>
    <lineage>
        <taxon>Viruses</taxon>
        <taxon>Duplodnaviria</taxon>
        <taxon>Heunggongvirae</taxon>
        <taxon>Uroviricota</taxon>
        <taxon>Caudoviricetes</taxon>
        <taxon>Peduoviridae</taxon>
        <taxon>Maltschvirus</taxon>
        <taxon>Maltschvirus maltsch</taxon>
    </lineage>
</organism>
<name>A0A6J5LF89_9CAUD</name>
<sequence>MNETISLVGKVEIKLNDVVVVSKKNLIVQVGKNFLANAILNTSSTPFNCIAVGRGTTPAVISNTALQTETFRTSFDSATIANNVITLVRNFLPGEATGPMSEAGIFNNAVSGGTMLSHIVFTTIGKQDQDRLLFTWTITVG</sequence>
<reference evidence="1" key="1">
    <citation type="submission" date="2020-04" db="EMBL/GenBank/DDBJ databases">
        <authorList>
            <person name="Chiriac C."/>
            <person name="Salcher M."/>
            <person name="Ghai R."/>
            <person name="Kavagutti S V."/>
        </authorList>
    </citation>
    <scope>NUCLEOTIDE SEQUENCE</scope>
</reference>